<name>A0A395RRY2_FUSSP</name>
<comment type="similarity">
    <text evidence="1">Belongs to the glycosyltransferase 32 family.</text>
</comment>
<dbReference type="AlphaFoldDB" id="A0A395RRY2"/>
<evidence type="ECO:0000256" key="1">
    <source>
        <dbReference type="ARBA" id="ARBA00009003"/>
    </source>
</evidence>
<dbReference type="InterPro" id="IPR007577">
    <property type="entry name" value="GlycoTrfase_DXD_sugar-bd_CS"/>
</dbReference>
<dbReference type="PANTHER" id="PTHR31834">
    <property type="entry name" value="INITIATION-SPECIFIC ALPHA-1,6-MANNOSYLTRANSFERASE"/>
    <property type="match status" value="1"/>
</dbReference>
<keyword evidence="3" id="KW-1185">Reference proteome</keyword>
<dbReference type="PANTHER" id="PTHR31834:SF10">
    <property type="entry name" value="TRANSFERASE, PUTATIVE (AFU_ORTHOLOGUE AFUA_8G02040)-RELATED"/>
    <property type="match status" value="1"/>
</dbReference>
<dbReference type="InterPro" id="IPR029044">
    <property type="entry name" value="Nucleotide-diphossugar_trans"/>
</dbReference>
<gene>
    <name evidence="2" type="ORF">FSPOR_8889</name>
</gene>
<sequence length="407" mass="46704">MTRKYVTNSTLLRSSRRIRLFTLVLFFFVAVTWAFKVKSHSYYTLESNIERDFPLIHTYIHSFNGTGGAWHIPPEWADLSGEKPKHILDAARMASERALSKRERQIPYSNIPLLVHQTWKTTAADGWTPNILPWVELWLDHSTKAERGPPMAYFFWDDAGMRALVNEFEKDFIDRYDSILTPVERSDVFRILVCKHFGGIYGDLDTELIRHPATWINPSDIGTWTDPNTGRSYGNHNDSVTPDYKSPTVNLLWGLEADNDPESDAYWRQSYTYPQQLSQWTFAAAPQHPVFLQYMYNLYDYTEYSETMSQNSDPLKRTGPAAVTLATKSWLEDRVGFRWASLTGVNDGGRSKLVDDILVLPITGFHPSHGSRNGVMGRKPMTDPDARWGSMERFAEDCLVSVEIGQE</sequence>
<dbReference type="Pfam" id="PF04488">
    <property type="entry name" value="Gly_transf_sug"/>
    <property type="match status" value="1"/>
</dbReference>
<comment type="caution">
    <text evidence="2">The sequence shown here is derived from an EMBL/GenBank/DDBJ whole genome shotgun (WGS) entry which is preliminary data.</text>
</comment>
<dbReference type="SUPFAM" id="SSF53448">
    <property type="entry name" value="Nucleotide-diphospho-sugar transferases"/>
    <property type="match status" value="1"/>
</dbReference>
<organism evidence="2 3">
    <name type="scientific">Fusarium sporotrichioides</name>
    <dbReference type="NCBI Taxonomy" id="5514"/>
    <lineage>
        <taxon>Eukaryota</taxon>
        <taxon>Fungi</taxon>
        <taxon>Dikarya</taxon>
        <taxon>Ascomycota</taxon>
        <taxon>Pezizomycotina</taxon>
        <taxon>Sordariomycetes</taxon>
        <taxon>Hypocreomycetidae</taxon>
        <taxon>Hypocreales</taxon>
        <taxon>Nectriaceae</taxon>
        <taxon>Fusarium</taxon>
    </lineage>
</organism>
<reference evidence="2 3" key="1">
    <citation type="journal article" date="2018" name="PLoS Pathog.">
        <title>Evolution of structural diversity of trichothecenes, a family of toxins produced by plant pathogenic and entomopathogenic fungi.</title>
        <authorList>
            <person name="Proctor R.H."/>
            <person name="McCormick S.P."/>
            <person name="Kim H.S."/>
            <person name="Cardoza R.E."/>
            <person name="Stanley A.M."/>
            <person name="Lindo L."/>
            <person name="Kelly A."/>
            <person name="Brown D.W."/>
            <person name="Lee T."/>
            <person name="Vaughan M.M."/>
            <person name="Alexander N.J."/>
            <person name="Busman M."/>
            <person name="Gutierrez S."/>
        </authorList>
    </citation>
    <scope>NUCLEOTIDE SEQUENCE [LARGE SCALE GENOMIC DNA]</scope>
    <source>
        <strain evidence="2 3">NRRL 3299</strain>
    </source>
</reference>
<dbReference type="InterPro" id="IPR039367">
    <property type="entry name" value="Och1-like"/>
</dbReference>
<accession>A0A395RRY2</accession>
<evidence type="ECO:0000313" key="2">
    <source>
        <dbReference type="EMBL" id="RGP62906.1"/>
    </source>
</evidence>
<dbReference type="Proteomes" id="UP000266152">
    <property type="component" value="Unassembled WGS sequence"/>
</dbReference>
<dbReference type="Gene3D" id="3.90.550.20">
    <property type="match status" value="1"/>
</dbReference>
<dbReference type="GO" id="GO:0000136">
    <property type="term" value="C:mannan polymerase complex"/>
    <property type="evidence" value="ECO:0007669"/>
    <property type="project" value="TreeGrafter"/>
</dbReference>
<dbReference type="GO" id="GO:0006487">
    <property type="term" value="P:protein N-linked glycosylation"/>
    <property type="evidence" value="ECO:0007669"/>
    <property type="project" value="TreeGrafter"/>
</dbReference>
<proteinExistence type="inferred from homology"/>
<dbReference type="STRING" id="5514.A0A395RRY2"/>
<evidence type="ECO:0008006" key="4">
    <source>
        <dbReference type="Google" id="ProtNLM"/>
    </source>
</evidence>
<evidence type="ECO:0000313" key="3">
    <source>
        <dbReference type="Proteomes" id="UP000266152"/>
    </source>
</evidence>
<dbReference type="GO" id="GO:0000009">
    <property type="term" value="F:alpha-1,6-mannosyltransferase activity"/>
    <property type="evidence" value="ECO:0007669"/>
    <property type="project" value="InterPro"/>
</dbReference>
<dbReference type="EMBL" id="PXOF01000138">
    <property type="protein sequence ID" value="RGP62906.1"/>
    <property type="molecule type" value="Genomic_DNA"/>
</dbReference>
<protein>
    <recommendedName>
        <fullName evidence="4">Initiation-specific alpha-1,6-mannosyltransferase</fullName>
    </recommendedName>
</protein>